<comment type="caution">
    <text evidence="2">The sequence shown here is derived from an EMBL/GenBank/DDBJ whole genome shotgun (WGS) entry which is preliminary data.</text>
</comment>
<dbReference type="RefSeq" id="WP_272459885.1">
    <property type="nucleotide sequence ID" value="NZ_JAGTJJ010000080.1"/>
</dbReference>
<evidence type="ECO:0000313" key="3">
    <source>
        <dbReference type="Proteomes" id="UP001151081"/>
    </source>
</evidence>
<feature type="region of interest" description="Disordered" evidence="1">
    <location>
        <begin position="139"/>
        <end position="179"/>
    </location>
</feature>
<name>A0A9X4AZV0_9BACT</name>
<feature type="compositionally biased region" description="Basic and acidic residues" evidence="1">
    <location>
        <begin position="1"/>
        <end position="11"/>
    </location>
</feature>
<dbReference type="Proteomes" id="UP001151081">
    <property type="component" value="Unassembled WGS sequence"/>
</dbReference>
<reference evidence="2 3" key="1">
    <citation type="submission" date="2021-04" db="EMBL/GenBank/DDBJ databases">
        <title>Genome analysis of Polyangium sp.</title>
        <authorList>
            <person name="Li Y."/>
            <person name="Wang J."/>
        </authorList>
    </citation>
    <scope>NUCLEOTIDE SEQUENCE [LARGE SCALE GENOMIC DNA]</scope>
    <source>
        <strain evidence="2 3">SDU14</strain>
    </source>
</reference>
<protein>
    <submittedName>
        <fullName evidence="2">Uncharacterized protein</fullName>
    </submittedName>
</protein>
<feature type="compositionally biased region" description="Low complexity" evidence="1">
    <location>
        <begin position="20"/>
        <end position="31"/>
    </location>
</feature>
<dbReference type="EMBL" id="JAGTJJ010000080">
    <property type="protein sequence ID" value="MDC3988700.1"/>
    <property type="molecule type" value="Genomic_DNA"/>
</dbReference>
<organism evidence="2 3">
    <name type="scientific">Polyangium jinanense</name>
    <dbReference type="NCBI Taxonomy" id="2829994"/>
    <lineage>
        <taxon>Bacteria</taxon>
        <taxon>Pseudomonadati</taxon>
        <taxon>Myxococcota</taxon>
        <taxon>Polyangia</taxon>
        <taxon>Polyangiales</taxon>
        <taxon>Polyangiaceae</taxon>
        <taxon>Polyangium</taxon>
    </lineage>
</organism>
<evidence type="ECO:0000313" key="2">
    <source>
        <dbReference type="EMBL" id="MDC3988700.1"/>
    </source>
</evidence>
<keyword evidence="3" id="KW-1185">Reference proteome</keyword>
<feature type="region of interest" description="Disordered" evidence="1">
    <location>
        <begin position="1"/>
        <end position="72"/>
    </location>
</feature>
<proteinExistence type="predicted"/>
<dbReference type="AlphaFoldDB" id="A0A9X4AZV0"/>
<accession>A0A9X4AZV0</accession>
<sequence length="370" mass="39625">MTEQGHKDRSALLRAWLARGGPTSTTGPSSGAELARSTPSIVTFAKDEPRANSRPRHASGGAGQNCPTSTDTGGDGAGWYYARKTCHDGTRLRIPADYANDRTTCEREVDLWRSVWDVVGPFASTAAADVHAQAWVATGEQSAPAGSETTHHPSAPNPSMSATQHAPSSSPSAPASAPTPHVFEQVLSALRREHDPHLGLISIAKVVRSLVPRVPVNDVHAALFALHEQAMIELRPEAGSEFLRDNDAALCPRGPRGTVFSFARLLDRTNTTNGSGDDEAVLSALRKLASREPPGSLLSVRTLRTMQKLPAPRFDAAVLRLSRAGKVILHHHDFPTSLPEVERAMLVQDEHGTHYIGIAPRQGSVSSNET</sequence>
<feature type="compositionally biased region" description="Low complexity" evidence="1">
    <location>
        <begin position="166"/>
        <end position="178"/>
    </location>
</feature>
<evidence type="ECO:0000256" key="1">
    <source>
        <dbReference type="SAM" id="MobiDB-lite"/>
    </source>
</evidence>
<gene>
    <name evidence="2" type="ORF">KEG57_50005</name>
</gene>